<gene>
    <name evidence="1" type="ORF">GOZ88_09775</name>
</gene>
<reference evidence="1 2" key="1">
    <citation type="submission" date="2019-12" db="EMBL/GenBank/DDBJ databases">
        <title>Whole-genome sequencing of Allorhizobium vitis.</title>
        <authorList>
            <person name="Gan H.M."/>
            <person name="Szegedi E."/>
            <person name="Burr T."/>
            <person name="Savka M.A."/>
        </authorList>
    </citation>
    <scope>NUCLEOTIDE SEQUENCE [LARGE SCALE GENOMIC DNA]</scope>
    <source>
        <strain evidence="1 2">CG415</strain>
    </source>
</reference>
<sequence>MTACVSAMKNAAGEISSPTDIATAPASARATAANAPEASSIPSVSLLCLSEIDIPANLARSLDADWAAALAFAISRQESVSPINEQIFDDRKSHLNRHTKFALLAHKAIYTRASRRQGCI</sequence>
<evidence type="ECO:0000313" key="2">
    <source>
        <dbReference type="Proteomes" id="UP000440716"/>
    </source>
</evidence>
<evidence type="ECO:0000313" key="1">
    <source>
        <dbReference type="EMBL" id="MVA56400.1"/>
    </source>
</evidence>
<dbReference type="RefSeq" id="WP_156591024.1">
    <property type="nucleotide sequence ID" value="NZ_WPHU01000003.1"/>
</dbReference>
<comment type="caution">
    <text evidence="1">The sequence shown here is derived from an EMBL/GenBank/DDBJ whole genome shotgun (WGS) entry which is preliminary data.</text>
</comment>
<proteinExistence type="predicted"/>
<protein>
    <submittedName>
        <fullName evidence="1">Uncharacterized protein</fullName>
    </submittedName>
</protein>
<dbReference type="EMBL" id="WPHU01000003">
    <property type="protein sequence ID" value="MVA56400.1"/>
    <property type="molecule type" value="Genomic_DNA"/>
</dbReference>
<name>A0A7K1REG9_AGRVI</name>
<dbReference type="AlphaFoldDB" id="A0A7K1REG9"/>
<organism evidence="1 2">
    <name type="scientific">Agrobacterium vitis</name>
    <name type="common">Rhizobium vitis</name>
    <dbReference type="NCBI Taxonomy" id="373"/>
    <lineage>
        <taxon>Bacteria</taxon>
        <taxon>Pseudomonadati</taxon>
        <taxon>Pseudomonadota</taxon>
        <taxon>Alphaproteobacteria</taxon>
        <taxon>Hyphomicrobiales</taxon>
        <taxon>Rhizobiaceae</taxon>
        <taxon>Rhizobium/Agrobacterium group</taxon>
        <taxon>Agrobacterium</taxon>
    </lineage>
</organism>
<dbReference type="Proteomes" id="UP000440716">
    <property type="component" value="Unassembled WGS sequence"/>
</dbReference>
<accession>A0A7K1REG9</accession>